<dbReference type="PANTHER" id="PTHR34309">
    <property type="entry name" value="SLR1406 PROTEIN"/>
    <property type="match status" value="1"/>
</dbReference>
<dbReference type="InterPro" id="IPR038084">
    <property type="entry name" value="PduO/GlcC-like_sf"/>
</dbReference>
<dbReference type="InterPro" id="IPR052517">
    <property type="entry name" value="GlcG_carb_metab_protein"/>
</dbReference>
<evidence type="ECO:0000313" key="1">
    <source>
        <dbReference type="EMBL" id="NEL53723.1"/>
    </source>
</evidence>
<dbReference type="PANTHER" id="PTHR34309:SF10">
    <property type="entry name" value="SLR1406 PROTEIN"/>
    <property type="match status" value="1"/>
</dbReference>
<evidence type="ECO:0000313" key="2">
    <source>
        <dbReference type="Proteomes" id="UP000470470"/>
    </source>
</evidence>
<dbReference type="Pfam" id="PF03928">
    <property type="entry name" value="HbpS-like"/>
    <property type="match status" value="1"/>
</dbReference>
<dbReference type="SUPFAM" id="SSF143744">
    <property type="entry name" value="GlcG-like"/>
    <property type="match status" value="1"/>
</dbReference>
<protein>
    <submittedName>
        <fullName evidence="1">Heme-binding protein</fullName>
    </submittedName>
</protein>
<sequence length="143" mass="14813">MRAPLTFEMAHEAALAVLESGRRDAARLCVAVVDRSGGLVVLLCDDRVGPVAVETARRKAYTAAVTGQSTRAFAAFAARPEMAVAPPSQVDRRLLAVPGGLPILVEDDEVIGAVGVGGAHGDVDERAAASGIERIAPLLFPTD</sequence>
<comment type="caution">
    <text evidence="1">The sequence shown here is derived from an EMBL/GenBank/DDBJ whole genome shotgun (WGS) entry which is preliminary data.</text>
</comment>
<dbReference type="InterPro" id="IPR005624">
    <property type="entry name" value="PduO/GlcC-like"/>
</dbReference>
<keyword evidence="2" id="KW-1185">Reference proteome</keyword>
<accession>A0A7K3WDX4</accession>
<reference evidence="1 2" key="1">
    <citation type="submission" date="2020-02" db="EMBL/GenBank/DDBJ databases">
        <title>The whole genome sequence of CPCC 205119.</title>
        <authorList>
            <person name="Jiang Z."/>
        </authorList>
    </citation>
    <scope>NUCLEOTIDE SEQUENCE [LARGE SCALE GENOMIC DNA]</scope>
    <source>
        <strain evidence="1 2">CPCC 205119</strain>
    </source>
</reference>
<proteinExistence type="predicted"/>
<dbReference type="AlphaFoldDB" id="A0A7K3WDX4"/>
<organism evidence="1 2">
    <name type="scientific">Goekera deserti</name>
    <dbReference type="NCBI Taxonomy" id="2497753"/>
    <lineage>
        <taxon>Bacteria</taxon>
        <taxon>Bacillati</taxon>
        <taxon>Actinomycetota</taxon>
        <taxon>Actinomycetes</taxon>
        <taxon>Geodermatophilales</taxon>
        <taxon>Geodermatophilaceae</taxon>
        <taxon>Goekera</taxon>
    </lineage>
</organism>
<dbReference type="RefSeq" id="WP_152728394.1">
    <property type="nucleotide sequence ID" value="NZ_JAABOZ010000002.1"/>
</dbReference>
<dbReference type="Gene3D" id="3.30.450.150">
    <property type="entry name" value="Haem-degrading domain"/>
    <property type="match status" value="1"/>
</dbReference>
<name>A0A7K3WDX4_9ACTN</name>
<dbReference type="EMBL" id="JAAGWK010000009">
    <property type="protein sequence ID" value="NEL53723.1"/>
    <property type="molecule type" value="Genomic_DNA"/>
</dbReference>
<dbReference type="Proteomes" id="UP000470470">
    <property type="component" value="Unassembled WGS sequence"/>
</dbReference>
<gene>
    <name evidence="1" type="ORF">G1H19_06870</name>
</gene>